<feature type="non-terminal residue" evidence="1">
    <location>
        <position position="113"/>
    </location>
</feature>
<organism evidence="1 2">
    <name type="scientific">Bonamia ostreae</name>
    <dbReference type="NCBI Taxonomy" id="126728"/>
    <lineage>
        <taxon>Eukaryota</taxon>
        <taxon>Sar</taxon>
        <taxon>Rhizaria</taxon>
        <taxon>Endomyxa</taxon>
        <taxon>Ascetosporea</taxon>
        <taxon>Haplosporida</taxon>
        <taxon>Bonamia</taxon>
    </lineage>
</organism>
<name>A0ABV2AUL1_9EUKA</name>
<gene>
    <name evidence="1" type="ORF">MHBO_004617</name>
</gene>
<accession>A0ABV2AUL1</accession>
<comment type="caution">
    <text evidence="1">The sequence shown here is derived from an EMBL/GenBank/DDBJ whole genome shotgun (WGS) entry which is preliminary data.</text>
</comment>
<protein>
    <submittedName>
        <fullName evidence="1">Uncharacterized protein</fullName>
    </submittedName>
</protein>
<evidence type="ECO:0000313" key="1">
    <source>
        <dbReference type="EMBL" id="MES1923078.1"/>
    </source>
</evidence>
<reference evidence="1 2" key="1">
    <citation type="journal article" date="2024" name="BMC Biol.">
        <title>Comparative genomics of Ascetosporea gives new insight into the evolutionary basis for animal parasitism in Rhizaria.</title>
        <authorList>
            <person name="Hiltunen Thoren M."/>
            <person name="Onut-Brannstrom I."/>
            <person name="Alfjorden A."/>
            <person name="Peckova H."/>
            <person name="Swords F."/>
            <person name="Hooper C."/>
            <person name="Holzer A.S."/>
            <person name="Bass D."/>
            <person name="Burki F."/>
        </authorList>
    </citation>
    <scope>NUCLEOTIDE SEQUENCE [LARGE SCALE GENOMIC DNA]</scope>
    <source>
        <strain evidence="1">20-A016</strain>
    </source>
</reference>
<proteinExistence type="predicted"/>
<dbReference type="EMBL" id="JBDODL010004571">
    <property type="protein sequence ID" value="MES1923078.1"/>
    <property type="molecule type" value="Genomic_DNA"/>
</dbReference>
<dbReference type="Proteomes" id="UP001439008">
    <property type="component" value="Unassembled WGS sequence"/>
</dbReference>
<keyword evidence="2" id="KW-1185">Reference proteome</keyword>
<evidence type="ECO:0000313" key="2">
    <source>
        <dbReference type="Proteomes" id="UP001439008"/>
    </source>
</evidence>
<sequence length="113" mass="13068">MNKRRSDTFVKEFFKLIEELLERDGIVQPQTLDGLEDLSNAPISYIYDQVKESTSIKNEETFNNYPVVDEAEITTNRDKTQQEKPEPLIELASKTGSTLDKVQSIKKEQKKED</sequence>